<dbReference type="PRINTS" id="PR00080">
    <property type="entry name" value="SDRFAMILY"/>
</dbReference>
<accession>A0AAP2GU48</accession>
<gene>
    <name evidence="4" type="ORF">KK062_02625</name>
</gene>
<dbReference type="InterPro" id="IPR036291">
    <property type="entry name" value="NAD(P)-bd_dom_sf"/>
</dbReference>
<dbReference type="PANTHER" id="PTHR44196:SF1">
    <property type="entry name" value="DEHYDROGENASE_REDUCTASE SDR FAMILY MEMBER 7B"/>
    <property type="match status" value="1"/>
</dbReference>
<keyword evidence="2" id="KW-0560">Oxidoreductase</keyword>
<organism evidence="4 5">
    <name type="scientific">Dawidia cretensis</name>
    <dbReference type="NCBI Taxonomy" id="2782350"/>
    <lineage>
        <taxon>Bacteria</taxon>
        <taxon>Pseudomonadati</taxon>
        <taxon>Bacteroidota</taxon>
        <taxon>Cytophagia</taxon>
        <taxon>Cytophagales</taxon>
        <taxon>Chryseotaleaceae</taxon>
        <taxon>Dawidia</taxon>
    </lineage>
</organism>
<dbReference type="PROSITE" id="PS00061">
    <property type="entry name" value="ADH_SHORT"/>
    <property type="match status" value="1"/>
</dbReference>
<dbReference type="InterPro" id="IPR020904">
    <property type="entry name" value="Sc_DH/Rdtase_CS"/>
</dbReference>
<dbReference type="Gene3D" id="3.40.50.720">
    <property type="entry name" value="NAD(P)-binding Rossmann-like Domain"/>
    <property type="match status" value="1"/>
</dbReference>
<evidence type="ECO:0000256" key="3">
    <source>
        <dbReference type="RuleBase" id="RU000363"/>
    </source>
</evidence>
<evidence type="ECO:0000256" key="1">
    <source>
        <dbReference type="ARBA" id="ARBA00006484"/>
    </source>
</evidence>
<comment type="caution">
    <text evidence="4">The sequence shown here is derived from an EMBL/GenBank/DDBJ whole genome shotgun (WGS) entry which is preliminary data.</text>
</comment>
<dbReference type="RefSeq" id="WP_254082673.1">
    <property type="nucleotide sequence ID" value="NZ_JAHESE010000001.1"/>
</dbReference>
<dbReference type="GO" id="GO:0016491">
    <property type="term" value="F:oxidoreductase activity"/>
    <property type="evidence" value="ECO:0007669"/>
    <property type="project" value="UniProtKB-KW"/>
</dbReference>
<comment type="similarity">
    <text evidence="1 3">Belongs to the short-chain dehydrogenases/reductases (SDR) family.</text>
</comment>
<keyword evidence="5" id="KW-1185">Reference proteome</keyword>
<dbReference type="PANTHER" id="PTHR44196">
    <property type="entry name" value="DEHYDROGENASE/REDUCTASE SDR FAMILY MEMBER 7B"/>
    <property type="match status" value="1"/>
</dbReference>
<evidence type="ECO:0000313" key="5">
    <source>
        <dbReference type="Proteomes" id="UP001319080"/>
    </source>
</evidence>
<dbReference type="PRINTS" id="PR00081">
    <property type="entry name" value="GDHRDH"/>
</dbReference>
<protein>
    <submittedName>
        <fullName evidence="4">SDR family NAD(P)-dependent oxidoreductase</fullName>
    </submittedName>
</protein>
<evidence type="ECO:0000313" key="4">
    <source>
        <dbReference type="EMBL" id="MBT1707097.1"/>
    </source>
</evidence>
<reference evidence="4 5" key="1">
    <citation type="submission" date="2021-05" db="EMBL/GenBank/DDBJ databases">
        <title>A Polyphasic approach of four new species of the genus Ohtaekwangia: Ohtaekwangia histidinii sp. nov., Ohtaekwangia cretensis sp. nov., Ohtaekwangia indiensis sp. nov., Ohtaekwangia reichenbachii sp. nov. from diverse environment.</title>
        <authorList>
            <person name="Octaviana S."/>
        </authorList>
    </citation>
    <scope>NUCLEOTIDE SEQUENCE [LARGE SCALE GENOMIC DNA]</scope>
    <source>
        <strain evidence="4 5">PWU5</strain>
    </source>
</reference>
<dbReference type="Pfam" id="PF00106">
    <property type="entry name" value="adh_short"/>
    <property type="match status" value="1"/>
</dbReference>
<dbReference type="InterPro" id="IPR002347">
    <property type="entry name" value="SDR_fam"/>
</dbReference>
<dbReference type="EMBL" id="JAHESE010000001">
    <property type="protein sequence ID" value="MBT1707097.1"/>
    <property type="molecule type" value="Genomic_DNA"/>
</dbReference>
<dbReference type="AlphaFoldDB" id="A0AAP2GU48"/>
<name>A0AAP2GU48_9BACT</name>
<sequence length="247" mass="26446">MKTTNNTVLITGGSAGIGLELAKQFEAAGNKVIITGRDAARLKKATDQFPGVTGIVSDVTRTADVDKLVAQLQAEFPGLNVVINNAGRAFVHDLALAEGTYDKAAEEIETNYLSVIRLNEKLIPILREQSEAAIVDVSSIVAYTPNHIIATYSATKAALHSYTVSLRHALSKNSSIKVFELMPPLVNTEFSHDIGGAERGIPPSVVAADLLTAFEQDSYEVRVGDTAYIYELSRTSPDDAFAVLNPA</sequence>
<dbReference type="GO" id="GO:0016020">
    <property type="term" value="C:membrane"/>
    <property type="evidence" value="ECO:0007669"/>
    <property type="project" value="TreeGrafter"/>
</dbReference>
<evidence type="ECO:0000256" key="2">
    <source>
        <dbReference type="ARBA" id="ARBA00023002"/>
    </source>
</evidence>
<dbReference type="SUPFAM" id="SSF51735">
    <property type="entry name" value="NAD(P)-binding Rossmann-fold domains"/>
    <property type="match status" value="1"/>
</dbReference>
<dbReference type="Proteomes" id="UP001319080">
    <property type="component" value="Unassembled WGS sequence"/>
</dbReference>
<proteinExistence type="inferred from homology"/>